<accession>A0A4Z2CKS5</accession>
<gene>
    <name evidence="2" type="ORF">EWB00_010155</name>
</gene>
<keyword evidence="2" id="KW-0560">Oxidoreductase</keyword>
<name>A0A4Z2CKS5_SCHJA</name>
<reference evidence="2 3" key="1">
    <citation type="submission" date="2019-03" db="EMBL/GenBank/DDBJ databases">
        <title>An improved genome assembly of the fluke Schistosoma japonicum.</title>
        <authorList>
            <person name="Hu W."/>
            <person name="Luo F."/>
            <person name="Yin M."/>
            <person name="Mo X."/>
            <person name="Sun C."/>
            <person name="Wu Q."/>
            <person name="Zhu B."/>
            <person name="Xiang M."/>
            <person name="Wang J."/>
            <person name="Wang Y."/>
            <person name="Zhang T."/>
            <person name="Xu B."/>
            <person name="Zheng H."/>
            <person name="Feng Z."/>
        </authorList>
    </citation>
    <scope>NUCLEOTIDE SEQUENCE [LARGE SCALE GENOMIC DNA]</scope>
    <source>
        <strain evidence="2">HuSjv2</strain>
        <tissue evidence="2">Worms</tissue>
    </source>
</reference>
<dbReference type="EMBL" id="SKCS01000736">
    <property type="protein sequence ID" value="TNN04897.1"/>
    <property type="molecule type" value="Genomic_DNA"/>
</dbReference>
<dbReference type="Pfam" id="PF25342">
    <property type="entry name" value="GT_PLOD"/>
    <property type="match status" value="1"/>
</dbReference>
<feature type="non-terminal residue" evidence="2">
    <location>
        <position position="53"/>
    </location>
</feature>
<keyword evidence="3" id="KW-1185">Reference proteome</keyword>
<dbReference type="Proteomes" id="UP000311919">
    <property type="component" value="Unassembled WGS sequence"/>
</dbReference>
<comment type="caution">
    <text evidence="2">The sequence shown here is derived from an EMBL/GenBank/DDBJ whole genome shotgun (WGS) entry which is preliminary data.</text>
</comment>
<sequence length="53" mass="5881">MIYVNLIKVLGEGSYWKGGYVAQSTGGGPKVNLFKDELAKSTYRPDQLVLFID</sequence>
<dbReference type="InterPro" id="IPR057589">
    <property type="entry name" value="GT_PLOD"/>
</dbReference>
<feature type="domain" description="PLOD1-3-like GT" evidence="1">
    <location>
        <begin position="7"/>
        <end position="53"/>
    </location>
</feature>
<evidence type="ECO:0000313" key="3">
    <source>
        <dbReference type="Proteomes" id="UP000311919"/>
    </source>
</evidence>
<dbReference type="GO" id="GO:0051213">
    <property type="term" value="F:dioxygenase activity"/>
    <property type="evidence" value="ECO:0007669"/>
    <property type="project" value="UniProtKB-KW"/>
</dbReference>
<proteinExistence type="predicted"/>
<evidence type="ECO:0000313" key="2">
    <source>
        <dbReference type="EMBL" id="TNN04897.1"/>
    </source>
</evidence>
<evidence type="ECO:0000259" key="1">
    <source>
        <dbReference type="Pfam" id="PF25342"/>
    </source>
</evidence>
<keyword evidence="2" id="KW-0223">Dioxygenase</keyword>
<protein>
    <submittedName>
        <fullName evidence="2">Procollagen-lysine, 2-oxoglutarate 5-dioxygenase 3</fullName>
    </submittedName>
</protein>
<organism evidence="2 3">
    <name type="scientific">Schistosoma japonicum</name>
    <name type="common">Blood fluke</name>
    <dbReference type="NCBI Taxonomy" id="6182"/>
    <lineage>
        <taxon>Eukaryota</taxon>
        <taxon>Metazoa</taxon>
        <taxon>Spiralia</taxon>
        <taxon>Lophotrochozoa</taxon>
        <taxon>Platyhelminthes</taxon>
        <taxon>Trematoda</taxon>
        <taxon>Digenea</taxon>
        <taxon>Strigeidida</taxon>
        <taxon>Schistosomatoidea</taxon>
        <taxon>Schistosomatidae</taxon>
        <taxon>Schistosoma</taxon>
    </lineage>
</organism>
<dbReference type="AlphaFoldDB" id="A0A4Z2CKS5"/>
<dbReference type="OrthoDB" id="69177at2759"/>